<keyword evidence="4" id="KW-1185">Reference proteome</keyword>
<gene>
    <name evidence="5" type="primary">LOC106806260</name>
</gene>
<dbReference type="PANTHER" id="PTHR24171">
    <property type="entry name" value="ANKYRIN REPEAT DOMAIN-CONTAINING PROTEIN 39-RELATED"/>
    <property type="match status" value="1"/>
</dbReference>
<evidence type="ECO:0000313" key="4">
    <source>
        <dbReference type="Proteomes" id="UP000695022"/>
    </source>
</evidence>
<feature type="non-terminal residue" evidence="5">
    <location>
        <position position="357"/>
    </location>
</feature>
<organism evidence="4 5">
    <name type="scientific">Priapulus caudatus</name>
    <name type="common">Priapulid worm</name>
    <dbReference type="NCBI Taxonomy" id="37621"/>
    <lineage>
        <taxon>Eukaryota</taxon>
        <taxon>Metazoa</taxon>
        <taxon>Ecdysozoa</taxon>
        <taxon>Scalidophora</taxon>
        <taxon>Priapulida</taxon>
        <taxon>Priapulimorpha</taxon>
        <taxon>Priapulimorphida</taxon>
        <taxon>Priapulidae</taxon>
        <taxon>Priapulus</taxon>
    </lineage>
</organism>
<protein>
    <submittedName>
        <fullName evidence="5">IQ motif and ankyrin repeat domain-containing protein</fullName>
    </submittedName>
</protein>
<name>A0ABM1DUK3_PRICU</name>
<dbReference type="PROSITE" id="PS50088">
    <property type="entry name" value="ANK_REPEAT"/>
    <property type="match status" value="2"/>
</dbReference>
<accession>A0ABM1DUK3</accession>
<dbReference type="InterPro" id="IPR002110">
    <property type="entry name" value="Ankyrin_rpt"/>
</dbReference>
<reference evidence="5" key="1">
    <citation type="submission" date="2025-08" db="UniProtKB">
        <authorList>
            <consortium name="RefSeq"/>
        </authorList>
    </citation>
    <scope>IDENTIFICATION</scope>
</reference>
<proteinExistence type="predicted"/>
<feature type="repeat" description="ANK" evidence="3">
    <location>
        <begin position="99"/>
        <end position="131"/>
    </location>
</feature>
<feature type="repeat" description="ANK" evidence="3">
    <location>
        <begin position="66"/>
        <end position="98"/>
    </location>
</feature>
<dbReference type="Pfam" id="PF12796">
    <property type="entry name" value="Ank_2"/>
    <property type="match status" value="1"/>
</dbReference>
<dbReference type="Proteomes" id="UP000695022">
    <property type="component" value="Unplaced"/>
</dbReference>
<keyword evidence="1" id="KW-0677">Repeat</keyword>
<dbReference type="SUPFAM" id="SSF48403">
    <property type="entry name" value="Ankyrin repeat"/>
    <property type="match status" value="1"/>
</dbReference>
<dbReference type="InterPro" id="IPR036770">
    <property type="entry name" value="Ankyrin_rpt-contain_sf"/>
</dbReference>
<dbReference type="GeneID" id="106806260"/>
<dbReference type="SMART" id="SM00248">
    <property type="entry name" value="ANK"/>
    <property type="match status" value="2"/>
</dbReference>
<evidence type="ECO:0000256" key="2">
    <source>
        <dbReference type="ARBA" id="ARBA00023043"/>
    </source>
</evidence>
<evidence type="ECO:0000256" key="1">
    <source>
        <dbReference type="ARBA" id="ARBA00022737"/>
    </source>
</evidence>
<dbReference type="PROSITE" id="PS50297">
    <property type="entry name" value="ANK_REP_REGION"/>
    <property type="match status" value="2"/>
</dbReference>
<evidence type="ECO:0000256" key="3">
    <source>
        <dbReference type="PROSITE-ProRule" id="PRU00023"/>
    </source>
</evidence>
<dbReference type="Gene3D" id="1.25.40.20">
    <property type="entry name" value="Ankyrin repeat-containing domain"/>
    <property type="match status" value="1"/>
</dbReference>
<dbReference type="RefSeq" id="XP_014663624.1">
    <property type="nucleotide sequence ID" value="XM_014808138.1"/>
</dbReference>
<evidence type="ECO:0000313" key="5">
    <source>
        <dbReference type="RefSeq" id="XP_014663624.1"/>
    </source>
</evidence>
<sequence length="357" mass="39985">MKQRKEKLARNKRILEAAFEGEIDEIMAVFNEVKELDNVNGVAKDAIGRATRNRHFLAVVNAEDPNGNTPLSEAAAGGQSATVRLLIDKGANLNAQGAFARTPLYRAAFSGHLDVCEVLLLHGSDPRMYASDGSTPEQVASTELLEQFFRSWDISVTEKLLDNASAVAERRQKEEKDIRETEKTQLEELLAEVQSKYDARHRELNTAYCEWNKRILEHDNCVAAGSDKTHITLQAIQLAEQNLEVVKLAAKDTEVMLIDTKAKLRDFREYNQACAAENDDLPGIKVNIRELDDVLLKDIGNKIGESGKLESLLAEVQSKYDARHRELNTAYCEWNKRILEHDNCVAAGSDKTHITLQ</sequence>
<keyword evidence="2 3" id="KW-0040">ANK repeat</keyword>